<dbReference type="RefSeq" id="WP_008854564.1">
    <property type="nucleotide sequence ID" value="NZ_AGFR01000009.1"/>
</dbReference>
<evidence type="ECO:0000256" key="2">
    <source>
        <dbReference type="ARBA" id="ARBA00022676"/>
    </source>
</evidence>
<evidence type="ECO:0000256" key="3">
    <source>
        <dbReference type="ARBA" id="ARBA00022679"/>
    </source>
</evidence>
<evidence type="ECO:0000259" key="4">
    <source>
        <dbReference type="Pfam" id="PF00535"/>
    </source>
</evidence>
<dbReference type="EMBL" id="AGFR01000009">
    <property type="protein sequence ID" value="EHD13382.1"/>
    <property type="molecule type" value="Genomic_DNA"/>
</dbReference>
<dbReference type="AlphaFoldDB" id="G6F1S8"/>
<dbReference type="InterPro" id="IPR001173">
    <property type="entry name" value="Glyco_trans_2-like"/>
</dbReference>
<dbReference type="Pfam" id="PF00535">
    <property type="entry name" value="Glycos_transf_2"/>
    <property type="match status" value="1"/>
</dbReference>
<evidence type="ECO:0000313" key="5">
    <source>
        <dbReference type="EMBL" id="EHD13382.1"/>
    </source>
</evidence>
<organism evidence="5 6">
    <name type="scientific">Commensalibacter intestini A911</name>
    <dbReference type="NCBI Taxonomy" id="1088868"/>
    <lineage>
        <taxon>Bacteria</taxon>
        <taxon>Pseudomonadati</taxon>
        <taxon>Pseudomonadota</taxon>
        <taxon>Alphaproteobacteria</taxon>
        <taxon>Acetobacterales</taxon>
        <taxon>Acetobacteraceae</taxon>
    </lineage>
</organism>
<keyword evidence="2" id="KW-0328">Glycosyltransferase</keyword>
<evidence type="ECO:0000256" key="1">
    <source>
        <dbReference type="ARBA" id="ARBA00006739"/>
    </source>
</evidence>
<dbReference type="PANTHER" id="PTHR43179:SF12">
    <property type="entry name" value="GALACTOFURANOSYLTRANSFERASE GLFT2"/>
    <property type="match status" value="1"/>
</dbReference>
<accession>G6F1S8</accession>
<dbReference type="STRING" id="1088868.CIN_15740"/>
<dbReference type="Gene3D" id="3.90.550.10">
    <property type="entry name" value="Spore Coat Polysaccharide Biosynthesis Protein SpsA, Chain A"/>
    <property type="match status" value="1"/>
</dbReference>
<dbReference type="SUPFAM" id="SSF53448">
    <property type="entry name" value="Nucleotide-diphospho-sugar transferases"/>
    <property type="match status" value="1"/>
</dbReference>
<dbReference type="Proteomes" id="UP000005939">
    <property type="component" value="Unassembled WGS sequence"/>
</dbReference>
<dbReference type="eggNOG" id="COG1216">
    <property type="taxonomic scope" value="Bacteria"/>
</dbReference>
<dbReference type="OrthoDB" id="7989229at2"/>
<protein>
    <recommendedName>
        <fullName evidence="4">Glycosyltransferase 2-like domain-containing protein</fullName>
    </recommendedName>
</protein>
<comment type="similarity">
    <text evidence="1">Belongs to the glycosyltransferase 2 family.</text>
</comment>
<dbReference type="InterPro" id="IPR029044">
    <property type="entry name" value="Nucleotide-diphossugar_trans"/>
</dbReference>
<proteinExistence type="inferred from homology"/>
<keyword evidence="3" id="KW-0808">Transferase</keyword>
<feature type="domain" description="Glycosyltransferase 2-like" evidence="4">
    <location>
        <begin position="5"/>
        <end position="90"/>
    </location>
</feature>
<comment type="caution">
    <text evidence="5">The sequence shown here is derived from an EMBL/GenBank/DDBJ whole genome shotgun (WGS) entry which is preliminary data.</text>
</comment>
<evidence type="ECO:0000313" key="6">
    <source>
        <dbReference type="Proteomes" id="UP000005939"/>
    </source>
</evidence>
<sequence>MKLGIAITTFNRAEHLLKQINFIRQFSLGEYELVVCDDGSTDNTVEMLEQADVSYISSGNKGIAWNKNRGLYYLANYTSCDVFLLLDDDILPCMYGWDVEWCKGAQLHGHINYVSDFVKSKVVFGRCTAHNPGLCPVVQGTALAISREAFQFIGYMDSRFGRYGHEHTEYTNRYVKAGFGGIIRNDSTNLYAIMDSGLELNHLPSSGSLKEAKKNEHLLSKLSKEPLYRNPWFNDQEKQDFLKEFEGISDIITIPEWEILKDFDIDFYLKTYPDVKVSGIDPVTHYYLYGRHENRKCKRD</sequence>
<reference evidence="5 6" key="1">
    <citation type="submission" date="2011-10" db="EMBL/GenBank/DDBJ databases">
        <title>Genome Sequence of Commensalibacter intestini A911, isolated from Drosophila gut.</title>
        <authorList>
            <person name="Lee W.-J."/>
            <person name="Kim E.-K."/>
        </authorList>
    </citation>
    <scope>NUCLEOTIDE SEQUENCE [LARGE SCALE GENOMIC DNA]</scope>
    <source>
        <strain evidence="5 6">A911</strain>
    </source>
</reference>
<dbReference type="GO" id="GO:0016757">
    <property type="term" value="F:glycosyltransferase activity"/>
    <property type="evidence" value="ECO:0007669"/>
    <property type="project" value="UniProtKB-KW"/>
</dbReference>
<gene>
    <name evidence="5" type="ORF">CIN_15740</name>
</gene>
<dbReference type="PATRIC" id="fig|1088868.3.peg.1582"/>
<dbReference type="PANTHER" id="PTHR43179">
    <property type="entry name" value="RHAMNOSYLTRANSFERASE WBBL"/>
    <property type="match status" value="1"/>
</dbReference>
<name>G6F1S8_9PROT</name>